<dbReference type="PANTHER" id="PTHR31935">
    <property type="entry name" value="COILED-COIL DOMAIN-CONTAINING PROTEIN 13"/>
    <property type="match status" value="1"/>
</dbReference>
<evidence type="ECO:0000256" key="1">
    <source>
        <dbReference type="SAM" id="Coils"/>
    </source>
</evidence>
<feature type="region of interest" description="Disordered" evidence="2">
    <location>
        <begin position="529"/>
        <end position="603"/>
    </location>
</feature>
<name>A0A8T1W3E9_9STRA</name>
<evidence type="ECO:0000256" key="2">
    <source>
        <dbReference type="SAM" id="MobiDB-lite"/>
    </source>
</evidence>
<feature type="region of interest" description="Disordered" evidence="2">
    <location>
        <begin position="230"/>
        <end position="264"/>
    </location>
</feature>
<feature type="region of interest" description="Disordered" evidence="2">
    <location>
        <begin position="626"/>
        <end position="660"/>
    </location>
</feature>
<feature type="compositionally biased region" description="Basic and acidic residues" evidence="2">
    <location>
        <begin position="530"/>
        <end position="542"/>
    </location>
</feature>
<feature type="coiled-coil region" evidence="1">
    <location>
        <begin position="113"/>
        <end position="140"/>
    </location>
</feature>
<feature type="region of interest" description="Disordered" evidence="2">
    <location>
        <begin position="482"/>
        <end position="504"/>
    </location>
</feature>
<protein>
    <submittedName>
        <fullName evidence="3">Uncharacterized protein</fullName>
    </submittedName>
</protein>
<dbReference type="Proteomes" id="UP000694044">
    <property type="component" value="Unassembled WGS sequence"/>
</dbReference>
<feature type="compositionally biased region" description="Polar residues" evidence="2">
    <location>
        <begin position="495"/>
        <end position="504"/>
    </location>
</feature>
<keyword evidence="1" id="KW-0175">Coiled coil</keyword>
<dbReference type="OrthoDB" id="10258312at2759"/>
<dbReference type="PANTHER" id="PTHR31935:SF1">
    <property type="entry name" value="COILED-COIL DOMAIN-CONTAINING PROTEIN 13"/>
    <property type="match status" value="1"/>
</dbReference>
<comment type="caution">
    <text evidence="3">The sequence shown here is derived from an EMBL/GenBank/DDBJ whole genome shotgun (WGS) entry which is preliminary data.</text>
</comment>
<dbReference type="InterPro" id="IPR038929">
    <property type="entry name" value="CCDC13"/>
</dbReference>
<organism evidence="3 4">
    <name type="scientific">Phytophthora pseudosyringae</name>
    <dbReference type="NCBI Taxonomy" id="221518"/>
    <lineage>
        <taxon>Eukaryota</taxon>
        <taxon>Sar</taxon>
        <taxon>Stramenopiles</taxon>
        <taxon>Oomycota</taxon>
        <taxon>Peronosporomycetes</taxon>
        <taxon>Peronosporales</taxon>
        <taxon>Peronosporaceae</taxon>
        <taxon>Phytophthora</taxon>
    </lineage>
</organism>
<dbReference type="EMBL" id="JAGDFM010000096">
    <property type="protein sequence ID" value="KAG7386643.1"/>
    <property type="molecule type" value="Genomic_DNA"/>
</dbReference>
<accession>A0A8T1W3E9</accession>
<feature type="compositionally biased region" description="Acidic residues" evidence="2">
    <location>
        <begin position="40"/>
        <end position="55"/>
    </location>
</feature>
<feature type="region of interest" description="Disordered" evidence="2">
    <location>
        <begin position="21"/>
        <end position="98"/>
    </location>
</feature>
<reference evidence="3" key="1">
    <citation type="submission" date="2021-02" db="EMBL/GenBank/DDBJ databases">
        <authorList>
            <person name="Palmer J.M."/>
        </authorList>
    </citation>
    <scope>NUCLEOTIDE SEQUENCE</scope>
    <source>
        <strain evidence="3">SCRP734</strain>
    </source>
</reference>
<keyword evidence="4" id="KW-1185">Reference proteome</keyword>
<proteinExistence type="predicted"/>
<feature type="compositionally biased region" description="Polar residues" evidence="2">
    <location>
        <begin position="543"/>
        <end position="563"/>
    </location>
</feature>
<sequence>MEVEIAQVHVRPDGKKLIDVTLRRQGVPPQQAPLVVPRFDDEDDSSSSDSDDDEPAIMSFSSQDKKQQYTSGGSNNNEEDNHNEFTGNGGQSSQDQPPQIFQGEMQWDRVQELQELTNTNATLTSEARDLRQQVRALQIQIEAQTPVPGLDVDAVQDILLEKGNIEHDVRDVKIIHQAKTLRTLKRSLQREKQLSADTAKQCKALETANKHLEEEVDTLKLKLQRFQARAAAEKTNHFGEANQTQRPEPPTESPSDSNNDGGTLKKLCEELKSKNTALQQELKKTQRALVREVGDELPLDDVVGNTGSTTSGAGRRGRAQHIIMLKSKVKRLQAQLTTMKAGTTPAETQDSGTAATVLDVDQRAQQDLSGQHIHRQKLLDQLTNQRDELQERVHRLTRKYDALKARAQILDREKQETRNKFQVLVEKSRTDDALIDALQRQLETWKSKLHEARRARTADGAKGGSQEERAELERLRKIVAEHKSRSGDRTASPMWPSNGQMPQPSEISQYRAIAAEKERLTEVVRSLKAQLEDKDKQLRNLHESSGSSDLASQSPMQTISSSPSLPPIGDESVSRIPRRPGSKIPLANGKSGGVSVSGPPAPATVIMEQQLQQLKHEMETLRKTFRESMREKDDRISELEQQQRSMAESDTDTDAMNLELQDLREENDFLRQEFDKLKTRYEALIKKPAADHKKKKSKQK</sequence>
<feature type="compositionally biased region" description="Basic and acidic residues" evidence="2">
    <location>
        <begin position="626"/>
        <end position="638"/>
    </location>
</feature>
<evidence type="ECO:0000313" key="4">
    <source>
        <dbReference type="Proteomes" id="UP000694044"/>
    </source>
</evidence>
<dbReference type="AlphaFoldDB" id="A0A8T1W3E9"/>
<evidence type="ECO:0000313" key="3">
    <source>
        <dbReference type="EMBL" id="KAG7386643.1"/>
    </source>
</evidence>
<gene>
    <name evidence="3" type="ORF">PHYPSEUDO_015427</name>
</gene>
<feature type="compositionally biased region" description="Polar residues" evidence="2">
    <location>
        <begin position="639"/>
        <end position="648"/>
    </location>
</feature>